<dbReference type="EMBL" id="BEYU01000075">
    <property type="protein sequence ID" value="GBG30382.1"/>
    <property type="molecule type" value="Genomic_DNA"/>
</dbReference>
<evidence type="ECO:0000313" key="3">
    <source>
        <dbReference type="EMBL" id="GBG30382.1"/>
    </source>
</evidence>
<accession>A0A2R5GHM5</accession>
<keyword evidence="4" id="KW-1185">Reference proteome</keyword>
<gene>
    <name evidence="3" type="ORF">FCC1311_066012</name>
</gene>
<sequence>MGGDGDAVLPAGWKEAWSRSKGKKYYSNARRNLSLWSLGEVLRYEATAQAEQQQQQQQQKDQAPSASGAEAAPGAAENVLRVAAFPADTAKDLDALEAFVQETCKAFMANEKHTDLVFPPCAEDKRYIINEAADDFGLVPESSKKDMGAYIGTFITLFKPGHSTREKRDAKVMADAEARVGQDGDATSANPRKRVRVDEPPAAAPQDAVTKLGTVARDRRTIEEIQKLGDVRNRPASMPAYAS</sequence>
<comment type="caution">
    <text evidence="3">The sequence shown here is derived from an EMBL/GenBank/DDBJ whole genome shotgun (WGS) entry which is preliminary data.</text>
</comment>
<dbReference type="Proteomes" id="UP000241890">
    <property type="component" value="Unassembled WGS sequence"/>
</dbReference>
<dbReference type="CDD" id="cd00201">
    <property type="entry name" value="WW"/>
    <property type="match status" value="1"/>
</dbReference>
<feature type="domain" description="WW" evidence="2">
    <location>
        <begin position="7"/>
        <end position="36"/>
    </location>
</feature>
<dbReference type="InParanoid" id="A0A2R5GHM5"/>
<dbReference type="PROSITE" id="PS50020">
    <property type="entry name" value="WW_DOMAIN_2"/>
    <property type="match status" value="1"/>
</dbReference>
<dbReference type="AlphaFoldDB" id="A0A2R5GHM5"/>
<evidence type="ECO:0000313" key="4">
    <source>
        <dbReference type="Proteomes" id="UP000241890"/>
    </source>
</evidence>
<proteinExistence type="predicted"/>
<dbReference type="InterPro" id="IPR001202">
    <property type="entry name" value="WW_dom"/>
</dbReference>
<organism evidence="3 4">
    <name type="scientific">Hondaea fermentalgiana</name>
    <dbReference type="NCBI Taxonomy" id="2315210"/>
    <lineage>
        <taxon>Eukaryota</taxon>
        <taxon>Sar</taxon>
        <taxon>Stramenopiles</taxon>
        <taxon>Bigyra</taxon>
        <taxon>Labyrinthulomycetes</taxon>
        <taxon>Thraustochytrida</taxon>
        <taxon>Thraustochytriidae</taxon>
        <taxon>Hondaea</taxon>
    </lineage>
</organism>
<evidence type="ECO:0000259" key="2">
    <source>
        <dbReference type="PROSITE" id="PS50020"/>
    </source>
</evidence>
<evidence type="ECO:0000256" key="1">
    <source>
        <dbReference type="SAM" id="MobiDB-lite"/>
    </source>
</evidence>
<dbReference type="Gene3D" id="3.30.1370.50">
    <property type="entry name" value="R3H-like domain"/>
    <property type="match status" value="1"/>
</dbReference>
<feature type="region of interest" description="Disordered" evidence="1">
    <location>
        <begin position="48"/>
        <end position="73"/>
    </location>
</feature>
<name>A0A2R5GHM5_9STRA</name>
<dbReference type="GO" id="GO:0003676">
    <property type="term" value="F:nucleic acid binding"/>
    <property type="evidence" value="ECO:0007669"/>
    <property type="project" value="InterPro"/>
</dbReference>
<feature type="region of interest" description="Disordered" evidence="1">
    <location>
        <begin position="177"/>
        <end position="207"/>
    </location>
</feature>
<dbReference type="InterPro" id="IPR036020">
    <property type="entry name" value="WW_dom_sf"/>
</dbReference>
<dbReference type="CDD" id="cd02325">
    <property type="entry name" value="R3H"/>
    <property type="match status" value="1"/>
</dbReference>
<protein>
    <recommendedName>
        <fullName evidence="2">WW domain-containing protein</fullName>
    </recommendedName>
</protein>
<dbReference type="Gene3D" id="2.20.70.10">
    <property type="match status" value="1"/>
</dbReference>
<dbReference type="SUPFAM" id="SSF51045">
    <property type="entry name" value="WW domain"/>
    <property type="match status" value="1"/>
</dbReference>
<dbReference type="InterPro" id="IPR036867">
    <property type="entry name" value="R3H_dom_sf"/>
</dbReference>
<reference evidence="3 4" key="1">
    <citation type="submission" date="2017-12" db="EMBL/GenBank/DDBJ databases">
        <title>Sequencing, de novo assembly and annotation of complete genome of a new Thraustochytrid species, strain FCC1311.</title>
        <authorList>
            <person name="Sedici K."/>
            <person name="Godart F."/>
            <person name="Aiese Cigliano R."/>
            <person name="Sanseverino W."/>
            <person name="Barakat M."/>
            <person name="Ortet P."/>
            <person name="Marechal E."/>
            <person name="Cagnac O."/>
            <person name="Amato A."/>
        </authorList>
    </citation>
    <scope>NUCLEOTIDE SEQUENCE [LARGE SCALE GENOMIC DNA]</scope>
</reference>